<name>A0A1C3K1S6_9BURK</name>
<dbReference type="Gene3D" id="2.160.20.10">
    <property type="entry name" value="Single-stranded right-handed beta-helix, Pectin lyase-like"/>
    <property type="match status" value="1"/>
</dbReference>
<dbReference type="STRING" id="1851544.ODI_03640"/>
<dbReference type="EMBL" id="FLRC01000017">
    <property type="protein sequence ID" value="SBT25337.1"/>
    <property type="molecule type" value="Genomic_DNA"/>
</dbReference>
<protein>
    <submittedName>
        <fullName evidence="3">Phage tail fibers</fullName>
    </submittedName>
</protein>
<dbReference type="InterPro" id="IPR001313">
    <property type="entry name" value="Pumilio_RNA-bd_rpt"/>
</dbReference>
<dbReference type="Pfam" id="PF13229">
    <property type="entry name" value="Beta_helix"/>
    <property type="match status" value="1"/>
</dbReference>
<dbReference type="AlphaFoldDB" id="A0A1C3K1S6"/>
<dbReference type="RefSeq" id="WP_082985282.1">
    <property type="nucleotide sequence ID" value="NZ_LT907988.1"/>
</dbReference>
<dbReference type="KEGG" id="odi:ODI_R1863"/>
<proteinExistence type="predicted"/>
<dbReference type="InterPro" id="IPR011050">
    <property type="entry name" value="Pectin_lyase_fold/virulence"/>
</dbReference>
<evidence type="ECO:0000259" key="2">
    <source>
        <dbReference type="Pfam" id="PF13229"/>
    </source>
</evidence>
<accession>A0A1C3K1S6</accession>
<dbReference type="InterPro" id="IPR006626">
    <property type="entry name" value="PbH1"/>
</dbReference>
<dbReference type="EMBL" id="LT907988">
    <property type="protein sequence ID" value="SOE49133.1"/>
    <property type="molecule type" value="Genomic_DNA"/>
</dbReference>
<dbReference type="SUPFAM" id="SSF51126">
    <property type="entry name" value="Pectin lyase-like"/>
    <property type="match status" value="2"/>
</dbReference>
<reference evidence="4 5" key="2">
    <citation type="submission" date="2017-08" db="EMBL/GenBank/DDBJ databases">
        <authorList>
            <person name="de Groot N.N."/>
        </authorList>
    </citation>
    <scope>NUCLEOTIDE SEQUENCE [LARGE SCALE GENOMIC DNA]</scope>
    <source>
        <strain evidence="4">Orrdi1</strain>
    </source>
</reference>
<sequence>MTVSSEISRVRYDTDGVSQSFTVPFRFLENDHLRVTLSDGGVETVLTLGTDYSVSGAGQQSGGTVTTSLVLALGQGLAIERIVPITQETAYQRNDPFPERAHEQALDKLTMICQMIAAVFGITPGAEVRALLLGAADIDGQGAYRARGNRIQDLGEPLETTDAARLQDIITRLADLATDDSGQFVVERLADTVAPENGASMVGYRQTGPRARTRRVIDPLRETASILDYKLANDVDDTAALQALVDSHLFGHMVGPEQVYVISDAIRLRNGQRLDFRGATVVQTASQTPIFDGDDTEFVSIFGGRFRGAKDFINSPSALDIGIKAERAAMLNITGCHFEDFGYAAVRSFLGGEGISIAQCRVRGFADELGTTDRNNSGFVIGGDGIQIHGCRITNTSQGLIVVERASNVSIASNVITDIPVEHGIYMDTGIQNVAVTGNVISRCAHNGMKFQWYDNSSPGTPVPKNVTISGNTIEICEEDGIQVLNSQPTLALPVRASGITITGNTVRQVSQDLINVRYADDVTISGNVTRLSGRYGIAMTNLSRATVSGNTVVEAYENGIAHFGSDAGGSQITVNGNQVVDCGSIYPTSLNERGSGIFIAGSVFASVYDNRVISTTLVMGFGVQIASTVAGSATIICHNNHIYGNRTNAGVSLPAGTTSVGYLGDNSARGQSTNNGTANGPAFYQGNPGNQYYGTGVPTTGTWRGGDELRVLDPAPGQPWGYRCTTGGTPGVWKSMGNLAA</sequence>
<organism evidence="3 5">
    <name type="scientific">Orrella dioscoreae</name>
    <dbReference type="NCBI Taxonomy" id="1851544"/>
    <lineage>
        <taxon>Bacteria</taxon>
        <taxon>Pseudomonadati</taxon>
        <taxon>Pseudomonadota</taxon>
        <taxon>Betaproteobacteria</taxon>
        <taxon>Burkholderiales</taxon>
        <taxon>Alcaligenaceae</taxon>
        <taxon>Orrella</taxon>
    </lineage>
</organism>
<evidence type="ECO:0000313" key="5">
    <source>
        <dbReference type="Proteomes" id="UP000078558"/>
    </source>
</evidence>
<keyword evidence="1" id="KW-0677">Repeat</keyword>
<dbReference type="InterPro" id="IPR039448">
    <property type="entry name" value="Beta_helix"/>
</dbReference>
<dbReference type="GO" id="GO:0003723">
    <property type="term" value="F:RNA binding"/>
    <property type="evidence" value="ECO:0007669"/>
    <property type="project" value="InterPro"/>
</dbReference>
<evidence type="ECO:0000256" key="1">
    <source>
        <dbReference type="ARBA" id="ARBA00022737"/>
    </source>
</evidence>
<gene>
    <name evidence="3" type="ORF">ODI_03640</name>
    <name evidence="4" type="ORF">ODI_R1863</name>
</gene>
<evidence type="ECO:0000313" key="3">
    <source>
        <dbReference type="EMBL" id="SBT25337.1"/>
    </source>
</evidence>
<feature type="domain" description="Right handed beta helix" evidence="2">
    <location>
        <begin position="323"/>
        <end position="488"/>
    </location>
</feature>
<dbReference type="SMART" id="SM00710">
    <property type="entry name" value="PbH1"/>
    <property type="match status" value="10"/>
</dbReference>
<keyword evidence="5" id="KW-1185">Reference proteome</keyword>
<dbReference type="OrthoDB" id="5365411at2"/>
<dbReference type="Proteomes" id="UP000078558">
    <property type="component" value="Chromosome I"/>
</dbReference>
<reference evidence="3 5" key="1">
    <citation type="submission" date="2016-06" db="EMBL/GenBank/DDBJ databases">
        <authorList>
            <person name="Kjaerup R.B."/>
            <person name="Dalgaard T.S."/>
            <person name="Juul-Madsen H.R."/>
        </authorList>
    </citation>
    <scope>NUCLEOTIDE SEQUENCE [LARGE SCALE GENOMIC DNA]</scope>
    <source>
        <strain evidence="3">Orrdi1</strain>
    </source>
</reference>
<dbReference type="PROSITE" id="PS50302">
    <property type="entry name" value="PUM"/>
    <property type="match status" value="1"/>
</dbReference>
<dbReference type="InterPro" id="IPR012334">
    <property type="entry name" value="Pectin_lyas_fold"/>
</dbReference>
<evidence type="ECO:0000313" key="4">
    <source>
        <dbReference type="EMBL" id="SOE49133.1"/>
    </source>
</evidence>